<feature type="region of interest" description="Disordered" evidence="1">
    <location>
        <begin position="150"/>
        <end position="190"/>
    </location>
</feature>
<keyword evidence="3" id="KW-1185">Reference proteome</keyword>
<protein>
    <recommendedName>
        <fullName evidence="4">Erythromycin esterase</fullName>
    </recommendedName>
</protein>
<evidence type="ECO:0000313" key="2">
    <source>
        <dbReference type="EMBL" id="OZC01218.1"/>
    </source>
</evidence>
<name>A0A259TUI4_9BACT</name>
<dbReference type="InterPro" id="IPR052036">
    <property type="entry name" value="Hydrolase/PRTase-associated"/>
</dbReference>
<evidence type="ECO:0000256" key="1">
    <source>
        <dbReference type="SAM" id="MobiDB-lite"/>
    </source>
</evidence>
<comment type="caution">
    <text evidence="2">The sequence shown here is derived from an EMBL/GenBank/DDBJ whole genome shotgun (WGS) entry which is preliminary data.</text>
</comment>
<dbReference type="AlphaFoldDB" id="A0A259TUI4"/>
<dbReference type="InParanoid" id="A0A259TUI4"/>
<dbReference type="SUPFAM" id="SSF159501">
    <property type="entry name" value="EreA/ChaN-like"/>
    <property type="match status" value="1"/>
</dbReference>
<dbReference type="Gene3D" id="3.40.1660.10">
    <property type="entry name" value="EreA-like (biosynthetic domain)"/>
    <property type="match status" value="1"/>
</dbReference>
<feature type="compositionally biased region" description="Low complexity" evidence="1">
    <location>
        <begin position="178"/>
        <end position="189"/>
    </location>
</feature>
<gene>
    <name evidence="2" type="ORF">BSZ36_18365</name>
</gene>
<evidence type="ECO:0000313" key="3">
    <source>
        <dbReference type="Proteomes" id="UP000216446"/>
    </source>
</evidence>
<dbReference type="OrthoDB" id="9810066at2"/>
<dbReference type="PANTHER" id="PTHR31299:SF0">
    <property type="entry name" value="ESTERASE, PUTATIVE (AFU_ORTHOLOGUE AFUA_1G05850)-RELATED"/>
    <property type="match status" value="1"/>
</dbReference>
<dbReference type="RefSeq" id="WP_094551989.1">
    <property type="nucleotide sequence ID" value="NZ_MQWB01000014.1"/>
</dbReference>
<feature type="region of interest" description="Disordered" evidence="1">
    <location>
        <begin position="1"/>
        <end position="21"/>
    </location>
</feature>
<dbReference type="EMBL" id="MQWB01000014">
    <property type="protein sequence ID" value="OZC01218.1"/>
    <property type="molecule type" value="Genomic_DNA"/>
</dbReference>
<dbReference type="PANTHER" id="PTHR31299">
    <property type="entry name" value="ESTERASE, PUTATIVE (AFU_ORTHOLOGUE AFUA_1G05850)-RELATED"/>
    <property type="match status" value="1"/>
</dbReference>
<reference evidence="2 3" key="1">
    <citation type="submission" date="2016-11" db="EMBL/GenBank/DDBJ databases">
        <title>Study of marine rhodopsin-containing bacteria.</title>
        <authorList>
            <person name="Yoshizawa S."/>
            <person name="Kumagai Y."/>
            <person name="Kogure K."/>
        </authorList>
    </citation>
    <scope>NUCLEOTIDE SEQUENCE [LARGE SCALE GENOMIC DNA]</scope>
    <source>
        <strain evidence="2 3">SG-29</strain>
    </source>
</reference>
<proteinExistence type="predicted"/>
<evidence type="ECO:0008006" key="4">
    <source>
        <dbReference type="Google" id="ProtNLM"/>
    </source>
</evidence>
<dbReference type="Proteomes" id="UP000216446">
    <property type="component" value="Unassembled WGS sequence"/>
</dbReference>
<organism evidence="2 3">
    <name type="scientific">Rubricoccus marinus</name>
    <dbReference type="NCBI Taxonomy" id="716817"/>
    <lineage>
        <taxon>Bacteria</taxon>
        <taxon>Pseudomonadati</taxon>
        <taxon>Rhodothermota</taxon>
        <taxon>Rhodothermia</taxon>
        <taxon>Rhodothermales</taxon>
        <taxon>Rubricoccaceae</taxon>
        <taxon>Rubricoccus</taxon>
    </lineage>
</organism>
<accession>A0A259TUI4</accession>
<sequence length="219" mass="23454">MPASSLPDRPLPVSGDPARGEVYRAPQDVGALVADHAEGFDRVDDADPGSGPGQALGPILDRIGDAHVVCIGEASHGTHEFYRLRARITQALIEEKAFSVVGAEADWPDMERIDAYVRWRQPDDSEWEAFALLSRSGLRVAERPGLGARRAGGAVHRAPRSLAETASAAPPDQGRLGRTAPPRAFPTRRSYTCAHHTSTSTSVRATDVRLAWIGPPALA</sequence>